<name>A0A445D6D9_ARAHY</name>
<organism evidence="1 2">
    <name type="scientific">Arachis hypogaea</name>
    <name type="common">Peanut</name>
    <dbReference type="NCBI Taxonomy" id="3818"/>
    <lineage>
        <taxon>Eukaryota</taxon>
        <taxon>Viridiplantae</taxon>
        <taxon>Streptophyta</taxon>
        <taxon>Embryophyta</taxon>
        <taxon>Tracheophyta</taxon>
        <taxon>Spermatophyta</taxon>
        <taxon>Magnoliopsida</taxon>
        <taxon>eudicotyledons</taxon>
        <taxon>Gunneridae</taxon>
        <taxon>Pentapetalae</taxon>
        <taxon>rosids</taxon>
        <taxon>fabids</taxon>
        <taxon>Fabales</taxon>
        <taxon>Fabaceae</taxon>
        <taxon>Papilionoideae</taxon>
        <taxon>50 kb inversion clade</taxon>
        <taxon>dalbergioids sensu lato</taxon>
        <taxon>Dalbergieae</taxon>
        <taxon>Pterocarpus clade</taxon>
        <taxon>Arachis</taxon>
    </lineage>
</organism>
<keyword evidence="2" id="KW-1185">Reference proteome</keyword>
<protein>
    <recommendedName>
        <fullName evidence="3">Protein FAR1-RELATED SEQUENCE</fullName>
    </recommendedName>
</protein>
<proteinExistence type="predicted"/>
<dbReference type="Proteomes" id="UP000289738">
    <property type="component" value="Chromosome A05"/>
</dbReference>
<dbReference type="AlphaFoldDB" id="A0A445D6D9"/>
<sequence length="249" mass="28742">MPFFGDYLYCKVGRVQFVHEYDNVLGNKEQKEREDDAADSKGVVTCSSSSTIERQFQREYTTPKFRKVQLKFRKRGDCLVRGVTQEGNLFWVTVNEQYLLDGGAYVLDVKCRNVQQKHTFIKSSHDEKRLDKSHNLFRRLCSHFYNVASDFVTCEEEALMLHSGLDQLRAKLLDCRANLGSRCVPTTQNSMVTQHIPALGESDIQGPSKVSTKGRPRLKRLGSELDTSIKKQDLEMFYSDELLWYFVCI</sequence>
<evidence type="ECO:0000313" key="2">
    <source>
        <dbReference type="Proteomes" id="UP000289738"/>
    </source>
</evidence>
<evidence type="ECO:0008006" key="3">
    <source>
        <dbReference type="Google" id="ProtNLM"/>
    </source>
</evidence>
<evidence type="ECO:0000313" key="1">
    <source>
        <dbReference type="EMBL" id="RYR58570.1"/>
    </source>
</evidence>
<gene>
    <name evidence="1" type="ORF">Ahy_A05g024409</name>
</gene>
<comment type="caution">
    <text evidence="1">The sequence shown here is derived from an EMBL/GenBank/DDBJ whole genome shotgun (WGS) entry which is preliminary data.</text>
</comment>
<accession>A0A445D6D9</accession>
<dbReference type="EMBL" id="SDMP01000005">
    <property type="protein sequence ID" value="RYR58570.1"/>
    <property type="molecule type" value="Genomic_DNA"/>
</dbReference>
<reference evidence="1 2" key="1">
    <citation type="submission" date="2019-01" db="EMBL/GenBank/DDBJ databases">
        <title>Sequencing of cultivated peanut Arachis hypogaea provides insights into genome evolution and oil improvement.</title>
        <authorList>
            <person name="Chen X."/>
        </authorList>
    </citation>
    <scope>NUCLEOTIDE SEQUENCE [LARGE SCALE GENOMIC DNA]</scope>
    <source>
        <strain evidence="2">cv. Fuhuasheng</strain>
        <tissue evidence="1">Leaves</tissue>
    </source>
</reference>